<name>A0A2T1J3W1_ACIRA</name>
<feature type="transmembrane region" description="Helical" evidence="1">
    <location>
        <begin position="106"/>
        <end position="124"/>
    </location>
</feature>
<gene>
    <name evidence="2" type="ORF">DIC32_05365</name>
    <name evidence="3" type="ORF">FHY67_08050</name>
</gene>
<keyword evidence="1" id="KW-0812">Transmembrane</keyword>
<dbReference type="EMBL" id="VFBM01000005">
    <property type="protein sequence ID" value="TNX92105.1"/>
    <property type="molecule type" value="Genomic_DNA"/>
</dbReference>
<dbReference type="Proteomes" id="UP000314285">
    <property type="component" value="Unassembled WGS sequence"/>
</dbReference>
<proteinExistence type="predicted"/>
<comment type="caution">
    <text evidence="3">The sequence shown here is derived from an EMBL/GenBank/DDBJ whole genome shotgun (WGS) entry which is preliminary data.</text>
</comment>
<evidence type="ECO:0000313" key="2">
    <source>
        <dbReference type="EMBL" id="HCM31087.1"/>
    </source>
</evidence>
<protein>
    <submittedName>
        <fullName evidence="3">Uncharacterized protein</fullName>
    </submittedName>
</protein>
<reference evidence="3 5" key="2">
    <citation type="submission" date="2019-06" db="EMBL/GenBank/DDBJ databases">
        <title>Genome of Acinetobacter radioresistens APH1, a phenol degrading strain.</title>
        <authorList>
            <person name="Liu Y."/>
        </authorList>
    </citation>
    <scope>NUCLEOTIDE SEQUENCE [LARGE SCALE GENOMIC DNA]</scope>
    <source>
        <strain evidence="3 5">APH1</strain>
    </source>
</reference>
<keyword evidence="1" id="KW-1133">Transmembrane helix</keyword>
<evidence type="ECO:0000256" key="1">
    <source>
        <dbReference type="SAM" id="Phobius"/>
    </source>
</evidence>
<keyword evidence="1" id="KW-0472">Membrane</keyword>
<reference evidence="2 4" key="1">
    <citation type="journal article" date="2018" name="Nat. Biotechnol.">
        <title>A standardized bacterial taxonomy based on genome phylogeny substantially revises the tree of life.</title>
        <authorList>
            <person name="Parks D.H."/>
            <person name="Chuvochina M."/>
            <person name="Waite D.W."/>
            <person name="Rinke C."/>
            <person name="Skarshewski A."/>
            <person name="Chaumeil P.A."/>
            <person name="Hugenholtz P."/>
        </authorList>
    </citation>
    <scope>NUCLEOTIDE SEQUENCE [LARGE SCALE GENOMIC DNA]</scope>
    <source>
        <strain evidence="2">UBA10045</strain>
    </source>
</reference>
<evidence type="ECO:0000313" key="4">
    <source>
        <dbReference type="Proteomes" id="UP000262257"/>
    </source>
</evidence>
<sequence length="137" mass="16154">MFFYLMLSTFILALLVSFIVMRIFSSSINTILARIIHDPIYTAWAKYTKFAGMVVGTSSGVRIYDMEKYINPVNYGPKDERFIIELTNERWFLEIYRTIIETLQGLAWMMLVFFMVALIAYVLVRWAEMKYKSQGQE</sequence>
<dbReference type="AlphaFoldDB" id="A0A2T1J3W1"/>
<evidence type="ECO:0000313" key="5">
    <source>
        <dbReference type="Proteomes" id="UP000314285"/>
    </source>
</evidence>
<dbReference type="Proteomes" id="UP000262257">
    <property type="component" value="Unassembled WGS sequence"/>
</dbReference>
<evidence type="ECO:0000313" key="3">
    <source>
        <dbReference type="EMBL" id="TNX92105.1"/>
    </source>
</evidence>
<dbReference type="RefSeq" id="WP_005023368.1">
    <property type="nucleotide sequence ID" value="NZ_BKVS01000002.1"/>
</dbReference>
<organism evidence="3 5">
    <name type="scientific">Acinetobacter radioresistens</name>
    <dbReference type="NCBI Taxonomy" id="40216"/>
    <lineage>
        <taxon>Bacteria</taxon>
        <taxon>Pseudomonadati</taxon>
        <taxon>Pseudomonadota</taxon>
        <taxon>Gammaproteobacteria</taxon>
        <taxon>Moraxellales</taxon>
        <taxon>Moraxellaceae</taxon>
        <taxon>Acinetobacter</taxon>
    </lineage>
</organism>
<accession>A0A2T1J3W1</accession>
<dbReference type="EMBL" id="DPXL01000070">
    <property type="protein sequence ID" value="HCM31087.1"/>
    <property type="molecule type" value="Genomic_DNA"/>
</dbReference>
<dbReference type="STRING" id="40216.GCA_001917365_02340"/>